<dbReference type="EMBL" id="LMTZ01000135">
    <property type="protein sequence ID" value="KST63632.1"/>
    <property type="molecule type" value="Genomic_DNA"/>
</dbReference>
<organism evidence="6 7">
    <name type="scientific">Mastigocoleus testarum BC008</name>
    <dbReference type="NCBI Taxonomy" id="371196"/>
    <lineage>
        <taxon>Bacteria</taxon>
        <taxon>Bacillati</taxon>
        <taxon>Cyanobacteriota</taxon>
        <taxon>Cyanophyceae</taxon>
        <taxon>Nostocales</taxon>
        <taxon>Hapalosiphonaceae</taxon>
        <taxon>Mastigocoleus</taxon>
    </lineage>
</organism>
<proteinExistence type="inferred from homology"/>
<dbReference type="SUPFAM" id="SSF53807">
    <property type="entry name" value="Helical backbone' metal receptor"/>
    <property type="match status" value="1"/>
</dbReference>
<name>A0A0V7ZGC9_9CYAN</name>
<evidence type="ECO:0000313" key="6">
    <source>
        <dbReference type="EMBL" id="KST63632.1"/>
    </source>
</evidence>
<dbReference type="NCBIfam" id="NF038402">
    <property type="entry name" value="TroA_like"/>
    <property type="match status" value="1"/>
</dbReference>
<evidence type="ECO:0000313" key="7">
    <source>
        <dbReference type="Proteomes" id="UP000053372"/>
    </source>
</evidence>
<dbReference type="PROSITE" id="PS50983">
    <property type="entry name" value="FE_B12_PBP"/>
    <property type="match status" value="1"/>
</dbReference>
<comment type="caution">
    <text evidence="6">The sequence shown here is derived from an EMBL/GenBank/DDBJ whole genome shotgun (WGS) entry which is preliminary data.</text>
</comment>
<sequence length="313" mass="34042">MLASIRIFLSSLLIVLFVTGCTTTTDKPNSTITSDPEVALTKSSQTTNSPVQRVVSLSPLVADIIYQLDSTKLVGIPGSSLLKKNSALDNVTRVSQGTTPPDLEKIVSLKPDLVIGAEGFSNQTTTKLEKLGIATLLTKVNTWESLEELTKNLAQTIGADPKPLLKRYQTFLPENNQGNKLQGEKVSGLVLVSTQPILSPNKNSWAGDLLTKFQVKNVAADLQSKSPIAGYVTLSAEKILQQNPDTLFIINPPSGQDETELLKSFQKQSFWSELQATQNKRVYIFDYHGLINPGSIDSIEAACEKLKQAVNSK</sequence>
<dbReference type="Proteomes" id="UP000053372">
    <property type="component" value="Unassembled WGS sequence"/>
</dbReference>
<dbReference type="GO" id="GO:0071281">
    <property type="term" value="P:cellular response to iron ion"/>
    <property type="evidence" value="ECO:0007669"/>
    <property type="project" value="TreeGrafter"/>
</dbReference>
<dbReference type="InterPro" id="IPR054828">
    <property type="entry name" value="Vit_B12_bind_prot"/>
</dbReference>
<feature type="signal peptide" evidence="4">
    <location>
        <begin position="1"/>
        <end position="20"/>
    </location>
</feature>
<dbReference type="InterPro" id="IPR050902">
    <property type="entry name" value="ABC_Transporter_SBP"/>
</dbReference>
<dbReference type="Gene3D" id="3.40.50.1980">
    <property type="entry name" value="Nitrogenase molybdenum iron protein domain"/>
    <property type="match status" value="2"/>
</dbReference>
<dbReference type="PANTHER" id="PTHR30535">
    <property type="entry name" value="VITAMIN B12-BINDING PROTEIN"/>
    <property type="match status" value="1"/>
</dbReference>
<keyword evidence="2 4" id="KW-0732">Signal</keyword>
<evidence type="ECO:0000256" key="4">
    <source>
        <dbReference type="SAM" id="SignalP"/>
    </source>
</evidence>
<reference evidence="6 7" key="1">
    <citation type="journal article" date="2015" name="Genome Announc.">
        <title>Draft Genome of the Euendolithic (true boring) Cyanobacterium Mastigocoleus testarum strain BC008.</title>
        <authorList>
            <person name="Guida B.S."/>
            <person name="Garcia-Pichel F."/>
        </authorList>
    </citation>
    <scope>NUCLEOTIDE SEQUENCE [LARGE SCALE GENOMIC DNA]</scope>
    <source>
        <strain evidence="6 7">BC008</strain>
    </source>
</reference>
<dbReference type="OrthoDB" id="418958at2"/>
<dbReference type="InterPro" id="IPR002491">
    <property type="entry name" value="ABC_transptr_periplasmic_BD"/>
</dbReference>
<dbReference type="PANTHER" id="PTHR30535:SF34">
    <property type="entry name" value="MOLYBDATE-BINDING PROTEIN MOLA"/>
    <property type="match status" value="1"/>
</dbReference>
<feature type="region of interest" description="Disordered" evidence="3">
    <location>
        <begin position="26"/>
        <end position="45"/>
    </location>
</feature>
<evidence type="ECO:0000256" key="2">
    <source>
        <dbReference type="ARBA" id="ARBA00022729"/>
    </source>
</evidence>
<dbReference type="Pfam" id="PF01497">
    <property type="entry name" value="Peripla_BP_2"/>
    <property type="match status" value="1"/>
</dbReference>
<evidence type="ECO:0000256" key="3">
    <source>
        <dbReference type="SAM" id="MobiDB-lite"/>
    </source>
</evidence>
<protein>
    <submittedName>
        <fullName evidence="6">Iron ABC transporter substrate-binding protein</fullName>
    </submittedName>
</protein>
<dbReference type="RefSeq" id="WP_027842738.1">
    <property type="nucleotide sequence ID" value="NZ_LMTZ01000135.1"/>
</dbReference>
<keyword evidence="7" id="KW-1185">Reference proteome</keyword>
<accession>A0A0V7ZGC9</accession>
<evidence type="ECO:0000259" key="5">
    <source>
        <dbReference type="PROSITE" id="PS50983"/>
    </source>
</evidence>
<evidence type="ECO:0000256" key="1">
    <source>
        <dbReference type="ARBA" id="ARBA00008814"/>
    </source>
</evidence>
<comment type="similarity">
    <text evidence="1">Belongs to the bacterial solute-binding protein 8 family.</text>
</comment>
<feature type="chain" id="PRO_5006890087" evidence="4">
    <location>
        <begin position="21"/>
        <end position="313"/>
    </location>
</feature>
<feature type="domain" description="Fe/B12 periplasmic-binding" evidence="5">
    <location>
        <begin position="53"/>
        <end position="313"/>
    </location>
</feature>
<dbReference type="PROSITE" id="PS51257">
    <property type="entry name" value="PROKAR_LIPOPROTEIN"/>
    <property type="match status" value="1"/>
</dbReference>
<gene>
    <name evidence="6" type="ORF">BC008_14315</name>
</gene>
<dbReference type="AlphaFoldDB" id="A0A0V7ZGC9"/>